<dbReference type="Pfam" id="PF02330">
    <property type="entry name" value="MAM33"/>
    <property type="match status" value="1"/>
</dbReference>
<evidence type="ECO:0000313" key="1">
    <source>
        <dbReference type="EMBL" id="PIA53644.1"/>
    </source>
</evidence>
<dbReference type="InterPro" id="IPR036561">
    <property type="entry name" value="MAM33_sf"/>
</dbReference>
<dbReference type="AlphaFoldDB" id="A0A2G5ECZ8"/>
<gene>
    <name evidence="1" type="ORF">AQUCO_00900308v1</name>
</gene>
<evidence type="ECO:0008006" key="3">
    <source>
        <dbReference type="Google" id="ProtNLM"/>
    </source>
</evidence>
<dbReference type="SUPFAM" id="SSF54529">
    <property type="entry name" value="Mitochondrial glycoprotein MAM33-like"/>
    <property type="match status" value="1"/>
</dbReference>
<dbReference type="PANTHER" id="PTHR10826:SF1">
    <property type="entry name" value="COMPLEMENT COMPONENT 1 Q SUBCOMPONENT-BINDING PROTEIN, MITOCHONDRIAL"/>
    <property type="match status" value="1"/>
</dbReference>
<sequence>MLSFTKIFRRGYRVVRDSELIQILNSEIKYEQSTDQFKGHTVGSLGNFELSWDGKRSKDVVLKRKCDSGEEIALSAKLGYGNFVELGENSNSLPFEALMKICIKKPELRSLLQFDCVIENKGYGLSDFSISRVCYLPSSSCLENEVYRGPLFSDLDPQLQAMYKEYLMDKGIGEDLTNFLILHLHKKEKDQYVNWLARLEATLSKPPS</sequence>
<organism evidence="1 2">
    <name type="scientific">Aquilegia coerulea</name>
    <name type="common">Rocky mountain columbine</name>
    <dbReference type="NCBI Taxonomy" id="218851"/>
    <lineage>
        <taxon>Eukaryota</taxon>
        <taxon>Viridiplantae</taxon>
        <taxon>Streptophyta</taxon>
        <taxon>Embryophyta</taxon>
        <taxon>Tracheophyta</taxon>
        <taxon>Spermatophyta</taxon>
        <taxon>Magnoliopsida</taxon>
        <taxon>Ranunculales</taxon>
        <taxon>Ranunculaceae</taxon>
        <taxon>Thalictroideae</taxon>
        <taxon>Aquilegia</taxon>
    </lineage>
</organism>
<dbReference type="Gene3D" id="3.10.280.10">
    <property type="entry name" value="Mitochondrial glycoprotein"/>
    <property type="match status" value="1"/>
</dbReference>
<dbReference type="FunCoup" id="A0A2G5ECZ8">
    <property type="interactions" value="1877"/>
</dbReference>
<reference evidence="1 2" key="1">
    <citation type="submission" date="2017-09" db="EMBL/GenBank/DDBJ databases">
        <title>WGS assembly of Aquilegia coerulea Goldsmith.</title>
        <authorList>
            <person name="Hodges S."/>
            <person name="Kramer E."/>
            <person name="Nordborg M."/>
            <person name="Tomkins J."/>
            <person name="Borevitz J."/>
            <person name="Derieg N."/>
            <person name="Yan J."/>
            <person name="Mihaltcheva S."/>
            <person name="Hayes R.D."/>
            <person name="Rokhsar D."/>
        </authorList>
    </citation>
    <scope>NUCLEOTIDE SEQUENCE [LARGE SCALE GENOMIC DNA]</scope>
    <source>
        <strain evidence="2">cv. Goldsmith</strain>
    </source>
</reference>
<name>A0A2G5ECZ8_AQUCA</name>
<accession>A0A2G5ECZ8</accession>
<dbReference type="InterPro" id="IPR003428">
    <property type="entry name" value="MAM33"/>
</dbReference>
<keyword evidence="2" id="KW-1185">Reference proteome</keyword>
<dbReference type="OrthoDB" id="278212at2759"/>
<dbReference type="InParanoid" id="A0A2G5ECZ8"/>
<proteinExistence type="predicted"/>
<dbReference type="EMBL" id="KZ305026">
    <property type="protein sequence ID" value="PIA53644.1"/>
    <property type="molecule type" value="Genomic_DNA"/>
</dbReference>
<protein>
    <recommendedName>
        <fullName evidence="3">Mitochondrial glycoprotein</fullName>
    </recommendedName>
</protein>
<dbReference type="GO" id="GO:0005759">
    <property type="term" value="C:mitochondrial matrix"/>
    <property type="evidence" value="ECO:0007669"/>
    <property type="project" value="InterPro"/>
</dbReference>
<evidence type="ECO:0000313" key="2">
    <source>
        <dbReference type="Proteomes" id="UP000230069"/>
    </source>
</evidence>
<dbReference type="Proteomes" id="UP000230069">
    <property type="component" value="Unassembled WGS sequence"/>
</dbReference>
<dbReference type="PANTHER" id="PTHR10826">
    <property type="entry name" value="COMPLEMENT COMPONENT 1"/>
    <property type="match status" value="1"/>
</dbReference>